<dbReference type="Pfam" id="PF00078">
    <property type="entry name" value="RVT_1"/>
    <property type="match status" value="1"/>
</dbReference>
<proteinExistence type="predicted"/>
<keyword evidence="2" id="KW-0695">RNA-directed DNA polymerase</keyword>
<organism evidence="2 3">
    <name type="scientific">Caerostris extrusa</name>
    <name type="common">Bark spider</name>
    <name type="synonym">Caerostris bankana</name>
    <dbReference type="NCBI Taxonomy" id="172846"/>
    <lineage>
        <taxon>Eukaryota</taxon>
        <taxon>Metazoa</taxon>
        <taxon>Ecdysozoa</taxon>
        <taxon>Arthropoda</taxon>
        <taxon>Chelicerata</taxon>
        <taxon>Arachnida</taxon>
        <taxon>Araneae</taxon>
        <taxon>Araneomorphae</taxon>
        <taxon>Entelegynae</taxon>
        <taxon>Araneoidea</taxon>
        <taxon>Araneidae</taxon>
        <taxon>Caerostris</taxon>
    </lineage>
</organism>
<dbReference type="Proteomes" id="UP001054945">
    <property type="component" value="Unassembled WGS sequence"/>
</dbReference>
<dbReference type="AlphaFoldDB" id="A0AAV4PEF7"/>
<evidence type="ECO:0000313" key="3">
    <source>
        <dbReference type="Proteomes" id="UP001054945"/>
    </source>
</evidence>
<accession>A0AAV4PEF7</accession>
<dbReference type="PANTHER" id="PTHR33481:SF1">
    <property type="entry name" value="ENDONUCLEASE_EXONUCLEASE_PHOSPHATASE DOMAIN-CONTAINING PROTEIN-RELATED"/>
    <property type="match status" value="1"/>
</dbReference>
<dbReference type="InterPro" id="IPR043502">
    <property type="entry name" value="DNA/RNA_pol_sf"/>
</dbReference>
<dbReference type="PANTHER" id="PTHR33481">
    <property type="entry name" value="REVERSE TRANSCRIPTASE"/>
    <property type="match status" value="1"/>
</dbReference>
<dbReference type="PROSITE" id="PS50878">
    <property type="entry name" value="RT_POL"/>
    <property type="match status" value="1"/>
</dbReference>
<gene>
    <name evidence="2" type="primary">DDZ39_07815</name>
    <name evidence="2" type="ORF">CEXT_659691</name>
</gene>
<dbReference type="Gene3D" id="3.30.70.270">
    <property type="match status" value="1"/>
</dbReference>
<sequence>MLAKQYEKTSKLMFSADDRSQYKTYKSIIENNKRTTEDTKINFISDLAFNFISDLTLEELDSAIHRLIQISHQDLIGRKFSVRFNGARSKSQRLWAGVPQGSVLSPLLFLIYMDTIHPHIHSDTRIACYADDIAIWHTHRDITTSQKALNVTLKNIAVWAKDLKLSINVDKTNFCVFSTDRKHRGAVSSTNNKAEQECGLPPLENRRNLATIKFANRLHSNNMDHISIRIFNEWKGSTRLKRSSTLQLDKDIKSRKNLEHSSLDFVQESLFFSENLQVKLSLV</sequence>
<keyword evidence="2" id="KW-0548">Nucleotidyltransferase</keyword>
<reference evidence="2 3" key="1">
    <citation type="submission" date="2021-06" db="EMBL/GenBank/DDBJ databases">
        <title>Caerostris extrusa draft genome.</title>
        <authorList>
            <person name="Kono N."/>
            <person name="Arakawa K."/>
        </authorList>
    </citation>
    <scope>NUCLEOTIDE SEQUENCE [LARGE SCALE GENOMIC DNA]</scope>
</reference>
<name>A0AAV4PEF7_CAEEX</name>
<keyword evidence="3" id="KW-1185">Reference proteome</keyword>
<dbReference type="SUPFAM" id="SSF56672">
    <property type="entry name" value="DNA/RNA polymerases"/>
    <property type="match status" value="1"/>
</dbReference>
<comment type="caution">
    <text evidence="2">The sequence shown here is derived from an EMBL/GenBank/DDBJ whole genome shotgun (WGS) entry which is preliminary data.</text>
</comment>
<dbReference type="InterPro" id="IPR043128">
    <property type="entry name" value="Rev_trsase/Diguanyl_cyclase"/>
</dbReference>
<keyword evidence="2" id="KW-0808">Transferase</keyword>
<dbReference type="GO" id="GO:0003964">
    <property type="term" value="F:RNA-directed DNA polymerase activity"/>
    <property type="evidence" value="ECO:0007669"/>
    <property type="project" value="UniProtKB-KW"/>
</dbReference>
<feature type="domain" description="Reverse transcriptase" evidence="1">
    <location>
        <begin position="1"/>
        <end position="188"/>
    </location>
</feature>
<dbReference type="InterPro" id="IPR000477">
    <property type="entry name" value="RT_dom"/>
</dbReference>
<protein>
    <submittedName>
        <fullName evidence="2">Reverse transcriptase domain-containing protein</fullName>
    </submittedName>
</protein>
<evidence type="ECO:0000313" key="2">
    <source>
        <dbReference type="EMBL" id="GIX95692.1"/>
    </source>
</evidence>
<evidence type="ECO:0000259" key="1">
    <source>
        <dbReference type="PROSITE" id="PS50878"/>
    </source>
</evidence>
<dbReference type="EMBL" id="BPLR01004549">
    <property type="protein sequence ID" value="GIX95692.1"/>
    <property type="molecule type" value="Genomic_DNA"/>
</dbReference>